<dbReference type="GO" id="GO:0097526">
    <property type="term" value="C:spliceosomal tri-snRNP complex"/>
    <property type="evidence" value="ECO:0007669"/>
    <property type="project" value="TreeGrafter"/>
</dbReference>
<evidence type="ECO:0000256" key="5">
    <source>
        <dbReference type="ARBA" id="ARBA00022884"/>
    </source>
</evidence>
<dbReference type="EMBL" id="LT671824">
    <property type="protein sequence ID" value="SHO78783.1"/>
    <property type="molecule type" value="Genomic_DNA"/>
</dbReference>
<evidence type="ECO:0000256" key="1">
    <source>
        <dbReference type="ARBA" id="ARBA00004123"/>
    </source>
</evidence>
<evidence type="ECO:0000313" key="10">
    <source>
        <dbReference type="EMBL" id="SHO78783.1"/>
    </source>
</evidence>
<dbReference type="GO" id="GO:0005687">
    <property type="term" value="C:U4 snRNP"/>
    <property type="evidence" value="ECO:0007669"/>
    <property type="project" value="TreeGrafter"/>
</dbReference>
<keyword evidence="3 9" id="KW-0507">mRNA processing</keyword>
<reference evidence="11" key="1">
    <citation type="journal article" date="2017" name="Nucleic Acids Res.">
        <title>Proteogenomics produces comprehensive and highly accurate protein-coding gene annotation in a complete genome assembly of Malassezia sympodialis.</title>
        <authorList>
            <person name="Zhu Y."/>
            <person name="Engstroem P.G."/>
            <person name="Tellgren-Roth C."/>
            <person name="Baudo C.D."/>
            <person name="Kennell J.C."/>
            <person name="Sun S."/>
            <person name="Billmyre R.B."/>
            <person name="Schroeder M.S."/>
            <person name="Andersson A."/>
            <person name="Holm T."/>
            <person name="Sigurgeirsson B."/>
            <person name="Wu G."/>
            <person name="Sankaranarayanan S.R."/>
            <person name="Siddharthan R."/>
            <person name="Sanyal K."/>
            <person name="Lundeberg J."/>
            <person name="Nystedt B."/>
            <person name="Boekhout T."/>
            <person name="Dawson T.L. Jr."/>
            <person name="Heitman J."/>
            <person name="Scheynius A."/>
            <person name="Lehtioe J."/>
        </authorList>
    </citation>
    <scope>NUCLEOTIDE SEQUENCE [LARGE SCALE GENOMIC DNA]</scope>
    <source>
        <strain evidence="11">ATCC 42132</strain>
    </source>
</reference>
<comment type="similarity">
    <text evidence="2 9">Belongs to the snRNP Sm proteins family.</text>
</comment>
<gene>
    <name evidence="10" type="ORF">MSYG_3131</name>
</gene>
<evidence type="ECO:0000256" key="8">
    <source>
        <dbReference type="ARBA" id="ARBA00023274"/>
    </source>
</evidence>
<dbReference type="GO" id="GO:0071004">
    <property type="term" value="C:U2-type prespliceosome"/>
    <property type="evidence" value="ECO:0007669"/>
    <property type="project" value="TreeGrafter"/>
</dbReference>
<dbReference type="InterPro" id="IPR047575">
    <property type="entry name" value="Sm"/>
</dbReference>
<dbReference type="HOGENOM" id="CLU_076902_10_1_1"/>
<dbReference type="KEGG" id="msym:MSY001_2149"/>
<evidence type="ECO:0000256" key="6">
    <source>
        <dbReference type="ARBA" id="ARBA00023187"/>
    </source>
</evidence>
<dbReference type="InterPro" id="IPR034098">
    <property type="entry name" value="Sm_G"/>
</dbReference>
<dbReference type="SUPFAM" id="SSF50182">
    <property type="entry name" value="Sm-like ribonucleoproteins"/>
    <property type="match status" value="1"/>
</dbReference>
<keyword evidence="4 9" id="KW-0747">Spliceosome</keyword>
<dbReference type="Gene3D" id="2.30.30.100">
    <property type="match status" value="1"/>
</dbReference>
<dbReference type="GO" id="GO:0005682">
    <property type="term" value="C:U5 snRNP"/>
    <property type="evidence" value="ECO:0007669"/>
    <property type="project" value="TreeGrafter"/>
</dbReference>
<dbReference type="Pfam" id="PF01423">
    <property type="entry name" value="LSM"/>
    <property type="match status" value="1"/>
</dbReference>
<dbReference type="PANTHER" id="PTHR10553:SF2">
    <property type="entry name" value="SMALL NUCLEAR RIBONUCLEOPROTEIN G"/>
    <property type="match status" value="1"/>
</dbReference>
<protein>
    <recommendedName>
        <fullName evidence="9">Small nuclear ribonucleoprotein G</fullName>
        <shortName evidence="9">snRNP-G</shortName>
    </recommendedName>
</protein>
<keyword evidence="7 9" id="KW-0539">Nucleus</keyword>
<dbReference type="InterPro" id="IPR044641">
    <property type="entry name" value="Lsm7/SmG-like"/>
</dbReference>
<organism evidence="10 11">
    <name type="scientific">Malassezia sympodialis (strain ATCC 42132)</name>
    <name type="common">Atopic eczema-associated yeast</name>
    <dbReference type="NCBI Taxonomy" id="1230383"/>
    <lineage>
        <taxon>Eukaryota</taxon>
        <taxon>Fungi</taxon>
        <taxon>Dikarya</taxon>
        <taxon>Basidiomycota</taxon>
        <taxon>Ustilaginomycotina</taxon>
        <taxon>Malasseziomycetes</taxon>
        <taxon>Malasseziales</taxon>
        <taxon>Malasseziaceae</taxon>
        <taxon>Malassezia</taxon>
    </lineage>
</organism>
<proteinExistence type="inferred from homology"/>
<evidence type="ECO:0000256" key="9">
    <source>
        <dbReference type="RuleBase" id="RU365052"/>
    </source>
</evidence>
<comment type="function">
    <text evidence="9">Plays a role in pre-mRNA splicing.</text>
</comment>
<keyword evidence="11" id="KW-1185">Reference proteome</keyword>
<dbReference type="PIRSF" id="PIRSF037188">
    <property type="entry name" value="U6_snRNA_Lsm7"/>
    <property type="match status" value="1"/>
</dbReference>
<keyword evidence="8 9" id="KW-0687">Ribonucleoprotein</keyword>
<dbReference type="RefSeq" id="XP_018740692.1">
    <property type="nucleotide sequence ID" value="XM_018883987.1"/>
</dbReference>
<keyword evidence="5 9" id="KW-0694">RNA-binding</keyword>
<evidence type="ECO:0000313" key="11">
    <source>
        <dbReference type="Proteomes" id="UP000186303"/>
    </source>
</evidence>
<dbReference type="FunFam" id="2.30.30.100:FF:000107">
    <property type="entry name" value="Small nuclear ribonucleoprotein G"/>
    <property type="match status" value="1"/>
</dbReference>
<dbReference type="AlphaFoldDB" id="M5EB05"/>
<dbReference type="SMART" id="SM00651">
    <property type="entry name" value="Sm"/>
    <property type="match status" value="1"/>
</dbReference>
<dbReference type="GO" id="GO:0005685">
    <property type="term" value="C:U1 snRNP"/>
    <property type="evidence" value="ECO:0007669"/>
    <property type="project" value="TreeGrafter"/>
</dbReference>
<evidence type="ECO:0000256" key="4">
    <source>
        <dbReference type="ARBA" id="ARBA00022728"/>
    </source>
</evidence>
<dbReference type="CDD" id="cd01719">
    <property type="entry name" value="Sm_G"/>
    <property type="match status" value="1"/>
</dbReference>
<dbReference type="GO" id="GO:0005686">
    <property type="term" value="C:U2 snRNP"/>
    <property type="evidence" value="ECO:0007669"/>
    <property type="project" value="TreeGrafter"/>
</dbReference>
<dbReference type="PROSITE" id="PS52002">
    <property type="entry name" value="SM"/>
    <property type="match status" value="1"/>
</dbReference>
<dbReference type="GO" id="GO:0071013">
    <property type="term" value="C:catalytic step 2 spliceosome"/>
    <property type="evidence" value="ECO:0007669"/>
    <property type="project" value="TreeGrafter"/>
</dbReference>
<dbReference type="InterPro" id="IPR001163">
    <property type="entry name" value="Sm_dom_euk/arc"/>
</dbReference>
<evidence type="ECO:0000256" key="2">
    <source>
        <dbReference type="ARBA" id="ARBA00006850"/>
    </source>
</evidence>
<dbReference type="STRING" id="1230383.M5EB05"/>
<dbReference type="VEuPathDB" id="FungiDB:MSYG_3131"/>
<dbReference type="OrthoDB" id="2146at2759"/>
<name>M5EB05_MALS4</name>
<dbReference type="GO" id="GO:0005689">
    <property type="term" value="C:U12-type spliceosomal complex"/>
    <property type="evidence" value="ECO:0007669"/>
    <property type="project" value="TreeGrafter"/>
</dbReference>
<dbReference type="GO" id="GO:0071011">
    <property type="term" value="C:precatalytic spliceosome"/>
    <property type="evidence" value="ECO:0007669"/>
    <property type="project" value="TreeGrafter"/>
</dbReference>
<evidence type="ECO:0000256" key="7">
    <source>
        <dbReference type="ARBA" id="ARBA00023242"/>
    </source>
</evidence>
<dbReference type="Proteomes" id="UP000186303">
    <property type="component" value="Chromosome 4"/>
</dbReference>
<evidence type="ECO:0000256" key="3">
    <source>
        <dbReference type="ARBA" id="ARBA00022664"/>
    </source>
</evidence>
<accession>M5EB05</accession>
<dbReference type="InterPro" id="IPR010920">
    <property type="entry name" value="LSM_dom_sf"/>
</dbReference>
<dbReference type="OMA" id="MSKAQPP"/>
<dbReference type="GO" id="GO:0003723">
    <property type="term" value="F:RNA binding"/>
    <property type="evidence" value="ECO:0007669"/>
    <property type="project" value="UniProtKB-UniRule"/>
</dbReference>
<dbReference type="GO" id="GO:0034719">
    <property type="term" value="C:SMN-Sm protein complex"/>
    <property type="evidence" value="ECO:0007669"/>
    <property type="project" value="TreeGrafter"/>
</dbReference>
<sequence length="86" mass="9623">MSKVSQPELKRFLEKRIIVNIQGGRKIQGTLRGYDLFLNLVVDDAVEQVQAENNQNLWKDGAHCGTVVVRGNSVNSLEGLETINTR</sequence>
<dbReference type="PANTHER" id="PTHR10553">
    <property type="entry name" value="SMALL NUCLEAR RIBONUCLEOPROTEIN"/>
    <property type="match status" value="1"/>
</dbReference>
<dbReference type="GO" id="GO:0000387">
    <property type="term" value="P:spliceosomal snRNP assembly"/>
    <property type="evidence" value="ECO:0007669"/>
    <property type="project" value="UniProtKB-UniRule"/>
</dbReference>
<keyword evidence="6 9" id="KW-0508">mRNA splicing</keyword>
<comment type="subcellular location">
    <subcellularLocation>
        <location evidence="1 9">Nucleus</location>
    </subcellularLocation>
</comment>